<dbReference type="GO" id="GO:0004180">
    <property type="term" value="F:carboxypeptidase activity"/>
    <property type="evidence" value="ECO:0007669"/>
    <property type="project" value="UniProtKB-ARBA"/>
</dbReference>
<dbReference type="Pfam" id="PF20142">
    <property type="entry name" value="Scaffold"/>
    <property type="match status" value="1"/>
</dbReference>
<keyword evidence="3" id="KW-0808">Transferase</keyword>
<evidence type="ECO:0000313" key="10">
    <source>
        <dbReference type="EMBL" id="QGZ28980.1"/>
    </source>
</evidence>
<accession>A0A6I6LJ28</accession>
<feature type="domain" description="L,D-TPase catalytic" evidence="9">
    <location>
        <begin position="346"/>
        <end position="521"/>
    </location>
</feature>
<feature type="region of interest" description="Disordered" evidence="8">
    <location>
        <begin position="1"/>
        <end position="23"/>
    </location>
</feature>
<dbReference type="Pfam" id="PF03734">
    <property type="entry name" value="YkuD"/>
    <property type="match status" value="1"/>
</dbReference>
<gene>
    <name evidence="10" type="ORF">GQA94_02430</name>
</gene>
<proteinExistence type="inferred from homology"/>
<evidence type="ECO:0000256" key="8">
    <source>
        <dbReference type="SAM" id="MobiDB-lite"/>
    </source>
</evidence>
<keyword evidence="5 7" id="KW-0573">Peptidoglycan synthesis</keyword>
<evidence type="ECO:0000256" key="6">
    <source>
        <dbReference type="ARBA" id="ARBA00023316"/>
    </source>
</evidence>
<dbReference type="UniPathway" id="UPA00219"/>
<organism evidence="10 11">
    <name type="scientific">Stutzerimonas stutzeri</name>
    <name type="common">Pseudomonas stutzeri</name>
    <dbReference type="NCBI Taxonomy" id="316"/>
    <lineage>
        <taxon>Bacteria</taxon>
        <taxon>Pseudomonadati</taxon>
        <taxon>Pseudomonadota</taxon>
        <taxon>Gammaproteobacteria</taxon>
        <taxon>Pseudomonadales</taxon>
        <taxon>Pseudomonadaceae</taxon>
        <taxon>Stutzerimonas</taxon>
    </lineage>
</organism>
<dbReference type="GO" id="GO:0016740">
    <property type="term" value="F:transferase activity"/>
    <property type="evidence" value="ECO:0007669"/>
    <property type="project" value="UniProtKB-KW"/>
</dbReference>
<dbReference type="InterPro" id="IPR036365">
    <property type="entry name" value="PGBD-like_sf"/>
</dbReference>
<evidence type="ECO:0000256" key="3">
    <source>
        <dbReference type="ARBA" id="ARBA00022679"/>
    </source>
</evidence>
<dbReference type="GO" id="GO:0009252">
    <property type="term" value="P:peptidoglycan biosynthetic process"/>
    <property type="evidence" value="ECO:0007669"/>
    <property type="project" value="UniProtKB-UniPathway"/>
</dbReference>
<dbReference type="PANTHER" id="PTHR41533:SF2">
    <property type="entry name" value="BLR7131 PROTEIN"/>
    <property type="match status" value="1"/>
</dbReference>
<evidence type="ECO:0000256" key="1">
    <source>
        <dbReference type="ARBA" id="ARBA00004752"/>
    </source>
</evidence>
<dbReference type="SUPFAM" id="SSF47090">
    <property type="entry name" value="PGBD-like"/>
    <property type="match status" value="1"/>
</dbReference>
<protein>
    <submittedName>
        <fullName evidence="10">L,D-transpeptidase family protein</fullName>
    </submittedName>
</protein>
<dbReference type="PROSITE" id="PS52029">
    <property type="entry name" value="LD_TPASE"/>
    <property type="match status" value="1"/>
</dbReference>
<dbReference type="CDD" id="cd16913">
    <property type="entry name" value="YkuD_like"/>
    <property type="match status" value="1"/>
</dbReference>
<dbReference type="Proteomes" id="UP000438983">
    <property type="component" value="Chromosome"/>
</dbReference>
<keyword evidence="6 7" id="KW-0961">Cell wall biogenesis/degradation</keyword>
<evidence type="ECO:0000313" key="11">
    <source>
        <dbReference type="Proteomes" id="UP000438983"/>
    </source>
</evidence>
<comment type="pathway">
    <text evidence="1 7">Cell wall biogenesis; peptidoglycan biosynthesis.</text>
</comment>
<reference evidence="10 11" key="1">
    <citation type="submission" date="2019-12" db="EMBL/GenBank/DDBJ databases">
        <title>Complete genome sequence of Pseudomonas stutzeri.</title>
        <authorList>
            <person name="Lim S.R."/>
            <person name="Kim J.H."/>
        </authorList>
    </citation>
    <scope>NUCLEOTIDE SEQUENCE [LARGE SCALE GENOMIC DNA]</scope>
    <source>
        <strain evidence="10 11">PM101005</strain>
    </source>
</reference>
<name>A0A6I6LJ28_STUST</name>
<dbReference type="Gene3D" id="2.40.440.10">
    <property type="entry name" value="L,D-transpeptidase catalytic domain-like"/>
    <property type="match status" value="1"/>
</dbReference>
<comment type="similarity">
    <text evidence="2">Belongs to the YkuD family.</text>
</comment>
<dbReference type="Gene3D" id="1.10.101.10">
    <property type="entry name" value="PGBD-like superfamily/PGBD"/>
    <property type="match status" value="1"/>
</dbReference>
<sequence>MSSDRSCCNGPQGSGIPKTAADQRRSLAVGGTTGSEALYKKHAFRLVSALLFAPFLALAQPASEPATPLQRALQILPNACDGPLAGIDRTAQGQLTELYRRNGFEALWATYGQLDALLEQLEALADDGLNPSAYHPELIRQAMHTATDDPRHRECSDFLASHAYLLALRHLTQGRLTQDRLEPVWRSPDAAAQQQADSRLLDIAHDGLSRPGHAFDKARPALEQYHNLRKALARLRAEPPREWQPIPAGQTLRPGMSDLRVAVLRQRLAYEGYLANAAALPGLDTRYDGSVEQALKAFQGRHGLQEDGVLGADTLAALNTTPSDRLNQLKINLERFRWLSRDIEARSLLVDIAGGRVIYFRDSRPRWEARSQVGRDTRQTPAIKSTVTRLTLNPTWTVPPTILREDKLPRIREDLNYLAAQNMQVLDYQGNVLDPQQVDWNNPGRVLLRQAAGPGNPLGRLVIRFANPFSIYLHDTPSQSLFARSQRAFSSGCVRVESVMQLVDLLLIDDERERFARLLATGQTHEFRLAEPTPVLLAYWTAEADGDGHAHYRPDVYHRDPELLAALRNADRQP</sequence>
<dbReference type="InterPro" id="IPR002477">
    <property type="entry name" value="Peptidoglycan-bd-like"/>
</dbReference>
<dbReference type="InterPro" id="IPR036366">
    <property type="entry name" value="PGBDSf"/>
</dbReference>
<dbReference type="Pfam" id="PF01471">
    <property type="entry name" value="PG_binding_1"/>
    <property type="match status" value="1"/>
</dbReference>
<evidence type="ECO:0000256" key="4">
    <source>
        <dbReference type="ARBA" id="ARBA00022960"/>
    </source>
</evidence>
<evidence type="ECO:0000256" key="5">
    <source>
        <dbReference type="ARBA" id="ARBA00022984"/>
    </source>
</evidence>
<feature type="active site" description="Proton donor/acceptor" evidence="7">
    <location>
        <position position="474"/>
    </location>
</feature>
<feature type="compositionally biased region" description="Polar residues" evidence="8">
    <location>
        <begin position="1"/>
        <end position="11"/>
    </location>
</feature>
<evidence type="ECO:0000256" key="2">
    <source>
        <dbReference type="ARBA" id="ARBA00005992"/>
    </source>
</evidence>
<dbReference type="InterPro" id="IPR005490">
    <property type="entry name" value="LD_TPept_cat_dom"/>
</dbReference>
<dbReference type="PANTHER" id="PTHR41533">
    <property type="entry name" value="L,D-TRANSPEPTIDASE HI_1667-RELATED"/>
    <property type="match status" value="1"/>
</dbReference>
<feature type="active site" description="Nucleophile" evidence="7">
    <location>
        <position position="493"/>
    </location>
</feature>
<dbReference type="SUPFAM" id="SSF141523">
    <property type="entry name" value="L,D-transpeptidase catalytic domain-like"/>
    <property type="match status" value="1"/>
</dbReference>
<dbReference type="InterPro" id="IPR052905">
    <property type="entry name" value="LD-transpeptidase_YkuD-like"/>
</dbReference>
<evidence type="ECO:0000256" key="7">
    <source>
        <dbReference type="PROSITE-ProRule" id="PRU01373"/>
    </source>
</evidence>
<dbReference type="EMBL" id="CP046902">
    <property type="protein sequence ID" value="QGZ28980.1"/>
    <property type="molecule type" value="Genomic_DNA"/>
</dbReference>
<dbReference type="InterPro" id="IPR045380">
    <property type="entry name" value="LD_TPept_scaffold_dom"/>
</dbReference>
<dbReference type="AlphaFoldDB" id="A0A6I6LJ28"/>
<keyword evidence="4 7" id="KW-0133">Cell shape</keyword>
<dbReference type="GO" id="GO:0071555">
    <property type="term" value="P:cell wall organization"/>
    <property type="evidence" value="ECO:0007669"/>
    <property type="project" value="UniProtKB-UniRule"/>
</dbReference>
<evidence type="ECO:0000259" key="9">
    <source>
        <dbReference type="PROSITE" id="PS52029"/>
    </source>
</evidence>
<dbReference type="InterPro" id="IPR038063">
    <property type="entry name" value="Transpep_catalytic_dom"/>
</dbReference>
<dbReference type="OrthoDB" id="9778545at2"/>
<dbReference type="GO" id="GO:0008360">
    <property type="term" value="P:regulation of cell shape"/>
    <property type="evidence" value="ECO:0007669"/>
    <property type="project" value="UniProtKB-UniRule"/>
</dbReference>